<keyword evidence="2" id="KW-0812">Transmembrane</keyword>
<accession>A0A0S7BFG8</accession>
<dbReference type="AlphaFoldDB" id="A0A0S7BFG8"/>
<feature type="non-terminal residue" evidence="3">
    <location>
        <position position="77"/>
    </location>
</feature>
<feature type="region of interest" description="Disordered" evidence="1">
    <location>
        <begin position="58"/>
        <end position="77"/>
    </location>
</feature>
<evidence type="ECO:0000313" key="3">
    <source>
        <dbReference type="EMBL" id="GAP12513.1"/>
    </source>
</evidence>
<feature type="transmembrane region" description="Helical" evidence="2">
    <location>
        <begin position="12"/>
        <end position="33"/>
    </location>
</feature>
<evidence type="ECO:0000256" key="1">
    <source>
        <dbReference type="SAM" id="MobiDB-lite"/>
    </source>
</evidence>
<sequence>MLYRKKPFFKRPFGRVLLILAGLAVIGLILYQVPYFHRRLSWRLESAIVYANSVINPAGNLPTPKPTLELTSQPTDP</sequence>
<protein>
    <submittedName>
        <fullName evidence="3">Uncharacterized protein</fullName>
    </submittedName>
</protein>
<dbReference type="RefSeq" id="WP_172797753.1">
    <property type="nucleotide sequence ID" value="NZ_DF967972.1"/>
</dbReference>
<dbReference type="EMBL" id="DF967972">
    <property type="protein sequence ID" value="GAP12513.1"/>
    <property type="molecule type" value="Genomic_DNA"/>
</dbReference>
<keyword evidence="4" id="KW-1185">Reference proteome</keyword>
<keyword evidence="2" id="KW-0472">Membrane</keyword>
<evidence type="ECO:0000313" key="4">
    <source>
        <dbReference type="Proteomes" id="UP000055060"/>
    </source>
</evidence>
<proteinExistence type="predicted"/>
<gene>
    <name evidence="3" type="ORF">LARV_00249</name>
</gene>
<keyword evidence="2" id="KW-1133">Transmembrane helix</keyword>
<organism evidence="3">
    <name type="scientific">Longilinea arvoryzae</name>
    <dbReference type="NCBI Taxonomy" id="360412"/>
    <lineage>
        <taxon>Bacteria</taxon>
        <taxon>Bacillati</taxon>
        <taxon>Chloroflexota</taxon>
        <taxon>Anaerolineae</taxon>
        <taxon>Anaerolineales</taxon>
        <taxon>Anaerolineaceae</taxon>
        <taxon>Longilinea</taxon>
    </lineage>
</organism>
<reference evidence="3" key="1">
    <citation type="submission" date="2015-07" db="EMBL/GenBank/DDBJ databases">
        <title>Draft Genome Sequences of Anaerolinea thermolimosa IMO-1, Bellilinea caldifistulae GOMI-1, Leptolinea tardivitalis YMTK-2, Levilinea saccharolytica KIBI-1,Longilinea arvoryzae KOME-1, Previously Described as Members of the Anaerolineaceae (Chloroflexi).</title>
        <authorList>
            <person name="Sekiguchi Y."/>
            <person name="Ohashi A."/>
            <person name="Matsuura N."/>
            <person name="Tourlousse M.D."/>
        </authorList>
    </citation>
    <scope>NUCLEOTIDE SEQUENCE [LARGE SCALE GENOMIC DNA]</scope>
    <source>
        <strain evidence="3">KOME-1</strain>
    </source>
</reference>
<name>A0A0S7BFG8_9CHLR</name>
<evidence type="ECO:0000256" key="2">
    <source>
        <dbReference type="SAM" id="Phobius"/>
    </source>
</evidence>
<dbReference type="Proteomes" id="UP000055060">
    <property type="component" value="Unassembled WGS sequence"/>
</dbReference>